<keyword evidence="3 5" id="KW-1133">Transmembrane helix</keyword>
<dbReference type="OrthoDB" id="440755at2759"/>
<evidence type="ECO:0000256" key="5">
    <source>
        <dbReference type="SAM" id="Phobius"/>
    </source>
</evidence>
<accession>A0A6A5V496</accession>
<dbReference type="EMBL" id="ML976692">
    <property type="protein sequence ID" value="KAF1971678.1"/>
    <property type="molecule type" value="Genomic_DNA"/>
</dbReference>
<dbReference type="GO" id="GO:0016020">
    <property type="term" value="C:membrane"/>
    <property type="evidence" value="ECO:0007669"/>
    <property type="project" value="UniProtKB-SubCell"/>
</dbReference>
<dbReference type="Proteomes" id="UP000800036">
    <property type="component" value="Unassembled WGS sequence"/>
</dbReference>
<feature type="transmembrane region" description="Helical" evidence="5">
    <location>
        <begin position="340"/>
        <end position="360"/>
    </location>
</feature>
<sequence length="451" mass="49093">MTELPPAEPNSLWHLSSLPALFTDFGYYQHSSYRVTWQLLERIEVSLELELDNGYVTIPISEELDIFLDVGTWIAASYPLTQGAFVVAGGRFGAIFGYKRTFVCAAAWWVLWSLISGFIRNIIGLSFARGLTGIGAAFMVPNAVALININLPPGKGRNVAMGLFGAMAPIGAAGGSLFFFLAMLGAVVIGISAFIVPSDKAIHRDDGSIDWLDAYLGIGGLILFNFVWNQAPSVGWKELYEYSLLIVSVLYLIGLVLWEKYWAKDPILPFDIWEAPSFPAVILVSLMAFMSFGVLLWYIALWLLTIRHWTLLLTSAAIVPLTVFGAVAAIQAAWLIPHLAAQYVLAIGLICVIASSILLFPAALLVAFCPDFIFTAAQIIASNSSIGLGFAGTVEKYTTEGGEGLVQGYRNALYFGIGLGVAALVLNIFFVRVEADKREGWEKEGQDNVIP</sequence>
<evidence type="ECO:0000256" key="2">
    <source>
        <dbReference type="ARBA" id="ARBA00022692"/>
    </source>
</evidence>
<dbReference type="GO" id="GO:0022857">
    <property type="term" value="F:transmembrane transporter activity"/>
    <property type="evidence" value="ECO:0007669"/>
    <property type="project" value="InterPro"/>
</dbReference>
<comment type="subcellular location">
    <subcellularLocation>
        <location evidence="1">Membrane</location>
        <topology evidence="1">Multi-pass membrane protein</topology>
    </subcellularLocation>
</comment>
<reference evidence="6" key="1">
    <citation type="journal article" date="2020" name="Stud. Mycol.">
        <title>101 Dothideomycetes genomes: a test case for predicting lifestyles and emergence of pathogens.</title>
        <authorList>
            <person name="Haridas S."/>
            <person name="Albert R."/>
            <person name="Binder M."/>
            <person name="Bloem J."/>
            <person name="Labutti K."/>
            <person name="Salamov A."/>
            <person name="Andreopoulos B."/>
            <person name="Baker S."/>
            <person name="Barry K."/>
            <person name="Bills G."/>
            <person name="Bluhm B."/>
            <person name="Cannon C."/>
            <person name="Castanera R."/>
            <person name="Culley D."/>
            <person name="Daum C."/>
            <person name="Ezra D."/>
            <person name="Gonzalez J."/>
            <person name="Henrissat B."/>
            <person name="Kuo A."/>
            <person name="Liang C."/>
            <person name="Lipzen A."/>
            <person name="Lutzoni F."/>
            <person name="Magnuson J."/>
            <person name="Mondo S."/>
            <person name="Nolan M."/>
            <person name="Ohm R."/>
            <person name="Pangilinan J."/>
            <person name="Park H.-J."/>
            <person name="Ramirez L."/>
            <person name="Alfaro M."/>
            <person name="Sun H."/>
            <person name="Tritt A."/>
            <person name="Yoshinaga Y."/>
            <person name="Zwiers L.-H."/>
            <person name="Turgeon B."/>
            <person name="Goodwin S."/>
            <person name="Spatafora J."/>
            <person name="Crous P."/>
            <person name="Grigoriev I."/>
        </authorList>
    </citation>
    <scope>NUCLEOTIDE SEQUENCE</scope>
    <source>
        <strain evidence="6">CBS 107.79</strain>
    </source>
</reference>
<feature type="transmembrane region" description="Helical" evidence="5">
    <location>
        <begin position="239"/>
        <end position="258"/>
    </location>
</feature>
<protein>
    <submittedName>
        <fullName evidence="6">MFS general substrate transporter</fullName>
    </submittedName>
</protein>
<feature type="transmembrane region" description="Helical" evidence="5">
    <location>
        <begin position="101"/>
        <end position="119"/>
    </location>
</feature>
<feature type="transmembrane region" description="Helical" evidence="5">
    <location>
        <begin position="278"/>
        <end position="304"/>
    </location>
</feature>
<dbReference type="SUPFAM" id="SSF103473">
    <property type="entry name" value="MFS general substrate transporter"/>
    <property type="match status" value="1"/>
</dbReference>
<dbReference type="InterPro" id="IPR011701">
    <property type="entry name" value="MFS"/>
</dbReference>
<feature type="transmembrane region" description="Helical" evidence="5">
    <location>
        <begin position="163"/>
        <end position="196"/>
    </location>
</feature>
<feature type="transmembrane region" description="Helical" evidence="5">
    <location>
        <begin position="131"/>
        <end position="151"/>
    </location>
</feature>
<proteinExistence type="predicted"/>
<dbReference type="Gene3D" id="1.20.1250.20">
    <property type="entry name" value="MFS general substrate transporter like domains"/>
    <property type="match status" value="1"/>
</dbReference>
<feature type="transmembrane region" description="Helical" evidence="5">
    <location>
        <begin position="372"/>
        <end position="392"/>
    </location>
</feature>
<keyword evidence="2 5" id="KW-0812">Transmembrane</keyword>
<feature type="transmembrane region" description="Helical" evidence="5">
    <location>
        <begin position="311"/>
        <end position="334"/>
    </location>
</feature>
<dbReference type="InterPro" id="IPR036259">
    <property type="entry name" value="MFS_trans_sf"/>
</dbReference>
<evidence type="ECO:0000313" key="7">
    <source>
        <dbReference type="Proteomes" id="UP000800036"/>
    </source>
</evidence>
<evidence type="ECO:0000256" key="1">
    <source>
        <dbReference type="ARBA" id="ARBA00004141"/>
    </source>
</evidence>
<organism evidence="6 7">
    <name type="scientific">Bimuria novae-zelandiae CBS 107.79</name>
    <dbReference type="NCBI Taxonomy" id="1447943"/>
    <lineage>
        <taxon>Eukaryota</taxon>
        <taxon>Fungi</taxon>
        <taxon>Dikarya</taxon>
        <taxon>Ascomycota</taxon>
        <taxon>Pezizomycotina</taxon>
        <taxon>Dothideomycetes</taxon>
        <taxon>Pleosporomycetidae</taxon>
        <taxon>Pleosporales</taxon>
        <taxon>Massarineae</taxon>
        <taxon>Didymosphaeriaceae</taxon>
        <taxon>Bimuria</taxon>
    </lineage>
</organism>
<keyword evidence="7" id="KW-1185">Reference proteome</keyword>
<dbReference type="Pfam" id="PF07690">
    <property type="entry name" value="MFS_1"/>
    <property type="match status" value="1"/>
</dbReference>
<dbReference type="AlphaFoldDB" id="A0A6A5V496"/>
<keyword evidence="4 5" id="KW-0472">Membrane</keyword>
<name>A0A6A5V496_9PLEO</name>
<feature type="transmembrane region" description="Helical" evidence="5">
    <location>
        <begin position="208"/>
        <end position="227"/>
    </location>
</feature>
<gene>
    <name evidence="6" type="ORF">BU23DRAFT_590576</name>
</gene>
<dbReference type="PANTHER" id="PTHR42718">
    <property type="entry name" value="MAJOR FACILITATOR SUPERFAMILY MULTIDRUG TRANSPORTER MFSC"/>
    <property type="match status" value="1"/>
</dbReference>
<feature type="transmembrane region" description="Helical" evidence="5">
    <location>
        <begin position="412"/>
        <end position="433"/>
    </location>
</feature>
<evidence type="ECO:0000313" key="6">
    <source>
        <dbReference type="EMBL" id="KAF1971678.1"/>
    </source>
</evidence>
<evidence type="ECO:0000256" key="3">
    <source>
        <dbReference type="ARBA" id="ARBA00022989"/>
    </source>
</evidence>
<evidence type="ECO:0000256" key="4">
    <source>
        <dbReference type="ARBA" id="ARBA00023136"/>
    </source>
</evidence>
<dbReference type="PANTHER" id="PTHR42718:SF41">
    <property type="entry name" value="MFS TRANSPORTER OF UNKOWN SPECIFICITY (AFU_ORTHOLOGUE AFUA_5G09940)-RELATED"/>
    <property type="match status" value="1"/>
</dbReference>